<evidence type="ECO:0000313" key="2">
    <source>
        <dbReference type="EMBL" id="EGU46909.1"/>
    </source>
</evidence>
<accession>F9RYA3</accession>
<name>F9RYA3_9VIBR</name>
<keyword evidence="1" id="KW-0812">Transmembrane</keyword>
<keyword evidence="3" id="KW-1185">Reference proteome</keyword>
<evidence type="ECO:0008006" key="4">
    <source>
        <dbReference type="Google" id="ProtNLM"/>
    </source>
</evidence>
<reference evidence="2 3" key="1">
    <citation type="journal article" date="2012" name="Int. J. Syst. Evol. Microbiol.">
        <title>Vibrio caribbeanicus sp. nov., isolated from the marine sponge Scleritoderma cyanea.</title>
        <authorList>
            <person name="Hoffmann M."/>
            <person name="Monday S.R."/>
            <person name="Allard M.W."/>
            <person name="Strain E.A."/>
            <person name="Whittaker P."/>
            <person name="Naum M."/>
            <person name="McCarthy P.J."/>
            <person name="Lopez J.V."/>
            <person name="Fischer M."/>
            <person name="Brown E.W."/>
        </authorList>
    </citation>
    <scope>NUCLEOTIDE SEQUENCE [LARGE SCALE GENOMIC DNA]</scope>
    <source>
        <strain evidence="2 3">ATCC 700023</strain>
    </source>
</reference>
<dbReference type="NCBIfam" id="TIGR02532">
    <property type="entry name" value="IV_pilin_GFxxxE"/>
    <property type="match status" value="1"/>
</dbReference>
<dbReference type="Pfam" id="PF07963">
    <property type="entry name" value="N_methyl"/>
    <property type="match status" value="1"/>
</dbReference>
<dbReference type="RefSeq" id="WP_006710811.1">
    <property type="nucleotide sequence ID" value="NZ_AFWF01000031.1"/>
</dbReference>
<dbReference type="SUPFAM" id="SSF54523">
    <property type="entry name" value="Pili subunits"/>
    <property type="match status" value="1"/>
</dbReference>
<feature type="transmembrane region" description="Helical" evidence="1">
    <location>
        <begin position="12"/>
        <end position="31"/>
    </location>
</feature>
<proteinExistence type="predicted"/>
<gene>
    <name evidence="2" type="ORF">VII00023_17609</name>
</gene>
<comment type="caution">
    <text evidence="2">The sequence shown here is derived from an EMBL/GenBank/DDBJ whole genome shotgun (WGS) entry which is preliminary data.</text>
</comment>
<organism evidence="2 3">
    <name type="scientific">Vibrio ichthyoenteri ATCC 700023</name>
    <dbReference type="NCBI Taxonomy" id="870968"/>
    <lineage>
        <taxon>Bacteria</taxon>
        <taxon>Pseudomonadati</taxon>
        <taxon>Pseudomonadota</taxon>
        <taxon>Gammaproteobacteria</taxon>
        <taxon>Vibrionales</taxon>
        <taxon>Vibrionaceae</taxon>
        <taxon>Vibrio</taxon>
    </lineage>
</organism>
<keyword evidence="1" id="KW-1133">Transmembrane helix</keyword>
<dbReference type="InterPro" id="IPR045584">
    <property type="entry name" value="Pilin-like"/>
</dbReference>
<dbReference type="EMBL" id="AFWF01000031">
    <property type="protein sequence ID" value="EGU46909.1"/>
    <property type="molecule type" value="Genomic_DNA"/>
</dbReference>
<sequence length="166" mass="18124">MLPKSRKITGFTLVELVVTIIILSILGAVAYTRLPSISGFALPSYCHVAKAAVRRVQTQAMNDVATSSAYQIIVMPTVLKWHNANLALNDNPNCTGPFCSRLVTISDKDQQRGIRFSPQTFSFDSMGRFVSAAHSSNNQALINLSSPQEASKQIIVYQQGYVDGCL</sequence>
<evidence type="ECO:0000256" key="1">
    <source>
        <dbReference type="SAM" id="Phobius"/>
    </source>
</evidence>
<dbReference type="Gene3D" id="3.30.700.10">
    <property type="entry name" value="Glycoprotein, Type 4 Pilin"/>
    <property type="match status" value="1"/>
</dbReference>
<keyword evidence="1" id="KW-0472">Membrane</keyword>
<dbReference type="InterPro" id="IPR012902">
    <property type="entry name" value="N_methyl_site"/>
</dbReference>
<dbReference type="PROSITE" id="PS00409">
    <property type="entry name" value="PROKAR_NTER_METHYL"/>
    <property type="match status" value="1"/>
</dbReference>
<evidence type="ECO:0000313" key="3">
    <source>
        <dbReference type="Proteomes" id="UP000004605"/>
    </source>
</evidence>
<dbReference type="Proteomes" id="UP000004605">
    <property type="component" value="Unassembled WGS sequence"/>
</dbReference>
<dbReference type="AlphaFoldDB" id="F9RYA3"/>
<protein>
    <recommendedName>
        <fullName evidence="4">MSHA pilin protein MshC</fullName>
    </recommendedName>
</protein>
<dbReference type="OrthoDB" id="5880115at2"/>